<keyword evidence="2" id="KW-1185">Reference proteome</keyword>
<evidence type="ECO:0000313" key="1">
    <source>
        <dbReference type="EMBL" id="MDO1535725.1"/>
    </source>
</evidence>
<organism evidence="1 2">
    <name type="scientific">Variovorax ginsengisoli</name>
    <dbReference type="NCBI Taxonomy" id="363844"/>
    <lineage>
        <taxon>Bacteria</taxon>
        <taxon>Pseudomonadati</taxon>
        <taxon>Pseudomonadota</taxon>
        <taxon>Betaproteobacteria</taxon>
        <taxon>Burkholderiales</taxon>
        <taxon>Comamonadaceae</taxon>
        <taxon>Variovorax</taxon>
    </lineage>
</organism>
<dbReference type="Pfam" id="PF11445">
    <property type="entry name" value="DUF2894"/>
    <property type="match status" value="1"/>
</dbReference>
<protein>
    <submittedName>
        <fullName evidence="1">DUF2894 domain-containing protein</fullName>
    </submittedName>
</protein>
<dbReference type="Proteomes" id="UP001169027">
    <property type="component" value="Unassembled WGS sequence"/>
</dbReference>
<gene>
    <name evidence="1" type="ORF">Q2T77_25920</name>
</gene>
<dbReference type="InterPro" id="IPR021549">
    <property type="entry name" value="DUF2894"/>
</dbReference>
<name>A0ABT8SAC5_9BURK</name>
<sequence>MASSEAGARIAAWRECGDHRFDPVRFHFIEALAGRSAAHDGEARRLLDDRVARLVADYGAALAAAQGPNVDALPTGKLPAGRGPLALLVEQVARQATSTGDGPAAGELKTLGYFRSTWAKLSAERRLTQSLAKMPENAGPLNSHHLVHRSLTLMRDLSPEYLNRFMAYVDTLLWLDQAGAGAATAAPESPRKAARGKAAG</sequence>
<proteinExistence type="predicted"/>
<dbReference type="RefSeq" id="WP_301813533.1">
    <property type="nucleotide sequence ID" value="NZ_JAUJZH010000022.1"/>
</dbReference>
<comment type="caution">
    <text evidence="1">The sequence shown here is derived from an EMBL/GenBank/DDBJ whole genome shotgun (WGS) entry which is preliminary data.</text>
</comment>
<accession>A0ABT8SAC5</accession>
<reference evidence="1" key="1">
    <citation type="submission" date="2023-06" db="EMBL/GenBank/DDBJ databases">
        <authorList>
            <person name="Jiang Y."/>
            <person name="Liu Q."/>
        </authorList>
    </citation>
    <scope>NUCLEOTIDE SEQUENCE</scope>
    <source>
        <strain evidence="1">CGMCC 1.12090</strain>
    </source>
</reference>
<evidence type="ECO:0000313" key="2">
    <source>
        <dbReference type="Proteomes" id="UP001169027"/>
    </source>
</evidence>
<dbReference type="EMBL" id="JAUKVY010000022">
    <property type="protein sequence ID" value="MDO1535725.1"/>
    <property type="molecule type" value="Genomic_DNA"/>
</dbReference>